<dbReference type="EMBL" id="JAAYEE010000174">
    <property type="protein sequence ID" value="NLW35819.1"/>
    <property type="molecule type" value="Genomic_DNA"/>
</dbReference>
<name>A0A971M4V5_9BACT</name>
<evidence type="ECO:0000313" key="1">
    <source>
        <dbReference type="EMBL" id="NLW35819.1"/>
    </source>
</evidence>
<dbReference type="Proteomes" id="UP000777265">
    <property type="component" value="Unassembled WGS sequence"/>
</dbReference>
<proteinExistence type="predicted"/>
<gene>
    <name evidence="1" type="ORF">GXY80_10110</name>
</gene>
<protein>
    <submittedName>
        <fullName evidence="1">Uncharacterized protein</fullName>
    </submittedName>
</protein>
<accession>A0A971M4V5</accession>
<reference evidence="1" key="1">
    <citation type="journal article" date="2020" name="Biotechnol. Biofuels">
        <title>New insights from the biogas microbiome by comprehensive genome-resolved metagenomics of nearly 1600 species originating from multiple anaerobic digesters.</title>
        <authorList>
            <person name="Campanaro S."/>
            <person name="Treu L."/>
            <person name="Rodriguez-R L.M."/>
            <person name="Kovalovszki A."/>
            <person name="Ziels R.M."/>
            <person name="Maus I."/>
            <person name="Zhu X."/>
            <person name="Kougias P.G."/>
            <person name="Basile A."/>
            <person name="Luo G."/>
            <person name="Schluter A."/>
            <person name="Konstantinidis K.T."/>
            <person name="Angelidaki I."/>
        </authorList>
    </citation>
    <scope>NUCLEOTIDE SEQUENCE</scope>
    <source>
        <strain evidence="1">AS06rmzACSIP_7</strain>
    </source>
</reference>
<comment type="caution">
    <text evidence="1">The sequence shown here is derived from an EMBL/GenBank/DDBJ whole genome shotgun (WGS) entry which is preliminary data.</text>
</comment>
<reference evidence="1" key="2">
    <citation type="submission" date="2020-01" db="EMBL/GenBank/DDBJ databases">
        <authorList>
            <person name="Campanaro S."/>
        </authorList>
    </citation>
    <scope>NUCLEOTIDE SEQUENCE</scope>
    <source>
        <strain evidence="1">AS06rmzACSIP_7</strain>
    </source>
</reference>
<dbReference type="AlphaFoldDB" id="A0A971M4V5"/>
<evidence type="ECO:0000313" key="2">
    <source>
        <dbReference type="Proteomes" id="UP000777265"/>
    </source>
</evidence>
<sequence>MQNPTTGNIPKETLLQMITSLLHSNLDLTFLVKLEQREIEQLIAAIRGRIDENR</sequence>
<organism evidence="1 2">
    <name type="scientific">Syntrophorhabdus aromaticivorans</name>
    <dbReference type="NCBI Taxonomy" id="328301"/>
    <lineage>
        <taxon>Bacteria</taxon>
        <taxon>Pseudomonadati</taxon>
        <taxon>Thermodesulfobacteriota</taxon>
        <taxon>Syntrophorhabdia</taxon>
        <taxon>Syntrophorhabdales</taxon>
        <taxon>Syntrophorhabdaceae</taxon>
        <taxon>Syntrophorhabdus</taxon>
    </lineage>
</organism>